<proteinExistence type="predicted"/>
<keyword evidence="1" id="KW-0812">Transmembrane</keyword>
<dbReference type="InterPro" id="IPR021306">
    <property type="entry name" value="DUF2878"/>
</dbReference>
<feature type="transmembrane region" description="Helical" evidence="1">
    <location>
        <begin position="86"/>
        <end position="104"/>
    </location>
</feature>
<evidence type="ECO:0000313" key="2">
    <source>
        <dbReference type="EMBL" id="KRG39761.1"/>
    </source>
</evidence>
<gene>
    <name evidence="2" type="ORF">ARC78_13865</name>
</gene>
<reference evidence="2 3" key="1">
    <citation type="submission" date="2015-10" db="EMBL/GenBank/DDBJ databases">
        <title>Genome sequencing and analysis of members of genus Stenotrophomonas.</title>
        <authorList>
            <person name="Patil P.P."/>
            <person name="Midha S."/>
            <person name="Patil P.B."/>
        </authorList>
    </citation>
    <scope>NUCLEOTIDE SEQUENCE [LARGE SCALE GENOMIC DNA]</scope>
    <source>
        <strain evidence="2 3">JCM 9942</strain>
    </source>
</reference>
<feature type="transmembrane region" description="Helical" evidence="1">
    <location>
        <begin position="111"/>
        <end position="130"/>
    </location>
</feature>
<dbReference type="AlphaFoldDB" id="A0A0R0AEC6"/>
<sequence length="178" mass="18982">MNNLAILLVYQATWFAAVIGAGHGLWWPGVLCAVLFALWRLAVSPQRALETRLVLAALAIGLVLENLWTGSGLLTYAAPWPWAGSPAWILALWLAFALVIVPLLGYLHRRLWLAALLGAIGGPLAYLGAARGWQAVQFSEPGWHGLLALAAGWALAMPLLAVLAARGLAPDQPGEPTR</sequence>
<evidence type="ECO:0000256" key="1">
    <source>
        <dbReference type="SAM" id="Phobius"/>
    </source>
</evidence>
<feature type="transmembrane region" description="Helical" evidence="1">
    <location>
        <begin position="53"/>
        <end position="74"/>
    </location>
</feature>
<protein>
    <recommendedName>
        <fullName evidence="4">DUF2878 domain-containing protein</fullName>
    </recommendedName>
</protein>
<dbReference type="Pfam" id="PF11086">
    <property type="entry name" value="DUF2878"/>
    <property type="match status" value="1"/>
</dbReference>
<keyword evidence="1" id="KW-0472">Membrane</keyword>
<dbReference type="RefSeq" id="WP_057506404.1">
    <property type="nucleotide sequence ID" value="NZ_LLXS01000043.1"/>
</dbReference>
<dbReference type="EMBL" id="LLXS01000043">
    <property type="protein sequence ID" value="KRG39761.1"/>
    <property type="molecule type" value="Genomic_DNA"/>
</dbReference>
<comment type="caution">
    <text evidence="2">The sequence shown here is derived from an EMBL/GenBank/DDBJ whole genome shotgun (WGS) entry which is preliminary data.</text>
</comment>
<accession>A0A0R0AEC6</accession>
<evidence type="ECO:0000313" key="3">
    <source>
        <dbReference type="Proteomes" id="UP000050836"/>
    </source>
</evidence>
<organism evidence="2 3">
    <name type="scientific">Stenotrophomonas pictorum JCM 9942</name>
    <dbReference type="NCBI Taxonomy" id="1236960"/>
    <lineage>
        <taxon>Bacteria</taxon>
        <taxon>Pseudomonadati</taxon>
        <taxon>Pseudomonadota</taxon>
        <taxon>Gammaproteobacteria</taxon>
        <taxon>Lysobacterales</taxon>
        <taxon>Lysobacteraceae</taxon>
        <taxon>Stenotrophomonas</taxon>
    </lineage>
</organism>
<keyword evidence="3" id="KW-1185">Reference proteome</keyword>
<name>A0A0R0AEC6_9GAMM</name>
<feature type="transmembrane region" description="Helical" evidence="1">
    <location>
        <begin position="12"/>
        <end position="41"/>
    </location>
</feature>
<feature type="transmembrane region" description="Helical" evidence="1">
    <location>
        <begin position="142"/>
        <end position="165"/>
    </location>
</feature>
<evidence type="ECO:0008006" key="4">
    <source>
        <dbReference type="Google" id="ProtNLM"/>
    </source>
</evidence>
<dbReference type="Proteomes" id="UP000050836">
    <property type="component" value="Unassembled WGS sequence"/>
</dbReference>
<keyword evidence="1" id="KW-1133">Transmembrane helix</keyword>